<dbReference type="GO" id="GO:1903805">
    <property type="term" value="P:L-valine import across plasma membrane"/>
    <property type="evidence" value="ECO:0007669"/>
    <property type="project" value="TreeGrafter"/>
</dbReference>
<organism evidence="5 6">
    <name type="scientific">Natronorubrum thiooxidans</name>
    <dbReference type="NCBI Taxonomy" id="308853"/>
    <lineage>
        <taxon>Archaea</taxon>
        <taxon>Methanobacteriati</taxon>
        <taxon>Methanobacteriota</taxon>
        <taxon>Stenosarchaea group</taxon>
        <taxon>Halobacteria</taxon>
        <taxon>Halobacteriales</taxon>
        <taxon>Natrialbaceae</taxon>
        <taxon>Natronorubrum</taxon>
    </lineage>
</organism>
<dbReference type="GO" id="GO:0015808">
    <property type="term" value="P:L-alanine transport"/>
    <property type="evidence" value="ECO:0007669"/>
    <property type="project" value="TreeGrafter"/>
</dbReference>
<feature type="domain" description="ABC transporter" evidence="4">
    <location>
        <begin position="7"/>
        <end position="250"/>
    </location>
</feature>
<reference evidence="6" key="1">
    <citation type="submission" date="2017-01" db="EMBL/GenBank/DDBJ databases">
        <authorList>
            <person name="Varghese N."/>
            <person name="Submissions S."/>
        </authorList>
    </citation>
    <scope>NUCLEOTIDE SEQUENCE [LARGE SCALE GENOMIC DNA]</scope>
    <source>
        <strain evidence="6">type strain: HArc-</strain>
    </source>
</reference>
<dbReference type="EMBL" id="FTNR01000005">
    <property type="protein sequence ID" value="SIR93219.1"/>
    <property type="molecule type" value="Genomic_DNA"/>
</dbReference>
<evidence type="ECO:0000259" key="4">
    <source>
        <dbReference type="PROSITE" id="PS50893"/>
    </source>
</evidence>
<dbReference type="SUPFAM" id="SSF52540">
    <property type="entry name" value="P-loop containing nucleoside triphosphate hydrolases"/>
    <property type="match status" value="1"/>
</dbReference>
<gene>
    <name evidence="5" type="ORF">SAMN05421752_105186</name>
</gene>
<evidence type="ECO:0000256" key="2">
    <source>
        <dbReference type="ARBA" id="ARBA00022741"/>
    </source>
</evidence>
<dbReference type="InterPro" id="IPR051120">
    <property type="entry name" value="ABC_AA/LPS_Transport"/>
</dbReference>
<evidence type="ECO:0000313" key="6">
    <source>
        <dbReference type="Proteomes" id="UP000185936"/>
    </source>
</evidence>
<dbReference type="GO" id="GO:0016887">
    <property type="term" value="F:ATP hydrolysis activity"/>
    <property type="evidence" value="ECO:0007669"/>
    <property type="project" value="InterPro"/>
</dbReference>
<dbReference type="GO" id="GO:0005304">
    <property type="term" value="F:L-valine transmembrane transporter activity"/>
    <property type="evidence" value="ECO:0007669"/>
    <property type="project" value="TreeGrafter"/>
</dbReference>
<dbReference type="STRING" id="308853.SAMN05421752_105186"/>
<dbReference type="GO" id="GO:0005524">
    <property type="term" value="F:ATP binding"/>
    <property type="evidence" value="ECO:0007669"/>
    <property type="project" value="UniProtKB-KW"/>
</dbReference>
<dbReference type="GO" id="GO:1903806">
    <property type="term" value="P:L-isoleucine import across plasma membrane"/>
    <property type="evidence" value="ECO:0007669"/>
    <property type="project" value="TreeGrafter"/>
</dbReference>
<keyword evidence="6" id="KW-1185">Reference proteome</keyword>
<protein>
    <submittedName>
        <fullName evidence="5">Amino acid/amide ABC transporter ATP-binding protein 1, HAAT family</fullName>
    </submittedName>
</protein>
<dbReference type="GO" id="GO:0042941">
    <property type="term" value="P:D-alanine transmembrane transport"/>
    <property type="evidence" value="ECO:0007669"/>
    <property type="project" value="TreeGrafter"/>
</dbReference>
<dbReference type="Proteomes" id="UP000185936">
    <property type="component" value="Unassembled WGS sequence"/>
</dbReference>
<dbReference type="SMART" id="SM00382">
    <property type="entry name" value="AAA"/>
    <property type="match status" value="1"/>
</dbReference>
<dbReference type="RefSeq" id="WP_084776743.1">
    <property type="nucleotide sequence ID" value="NZ_FTNR01000005.1"/>
</dbReference>
<dbReference type="InterPro" id="IPR003439">
    <property type="entry name" value="ABC_transporter-like_ATP-bd"/>
</dbReference>
<dbReference type="InterPro" id="IPR003593">
    <property type="entry name" value="AAA+_ATPase"/>
</dbReference>
<dbReference type="InterPro" id="IPR027417">
    <property type="entry name" value="P-loop_NTPase"/>
</dbReference>
<dbReference type="PANTHER" id="PTHR45772:SF7">
    <property type="entry name" value="AMINO ACID ABC TRANSPORTER ATP-BINDING PROTEIN"/>
    <property type="match status" value="1"/>
</dbReference>
<keyword evidence="2" id="KW-0547">Nucleotide-binding</keyword>
<evidence type="ECO:0000256" key="3">
    <source>
        <dbReference type="ARBA" id="ARBA00022840"/>
    </source>
</evidence>
<dbReference type="CDD" id="cd03219">
    <property type="entry name" value="ABC_Mj1267_LivG_branched"/>
    <property type="match status" value="1"/>
</dbReference>
<name>A0A1N7EYQ6_9EURY</name>
<dbReference type="PROSITE" id="PS50893">
    <property type="entry name" value="ABC_TRANSPORTER_2"/>
    <property type="match status" value="1"/>
</dbReference>
<dbReference type="PANTHER" id="PTHR45772">
    <property type="entry name" value="CONSERVED COMPONENT OF ABC TRANSPORTER FOR NATURAL AMINO ACIDS-RELATED"/>
    <property type="match status" value="1"/>
</dbReference>
<dbReference type="GO" id="GO:0015188">
    <property type="term" value="F:L-isoleucine transmembrane transporter activity"/>
    <property type="evidence" value="ECO:0007669"/>
    <property type="project" value="TreeGrafter"/>
</dbReference>
<proteinExistence type="predicted"/>
<dbReference type="Pfam" id="PF00005">
    <property type="entry name" value="ABC_tran"/>
    <property type="match status" value="1"/>
</dbReference>
<dbReference type="GO" id="GO:0015192">
    <property type="term" value="F:L-phenylalanine transmembrane transporter activity"/>
    <property type="evidence" value="ECO:0007669"/>
    <property type="project" value="TreeGrafter"/>
</dbReference>
<dbReference type="Gene3D" id="3.40.50.300">
    <property type="entry name" value="P-loop containing nucleotide triphosphate hydrolases"/>
    <property type="match status" value="1"/>
</dbReference>
<keyword evidence="3 5" id="KW-0067">ATP-binding</keyword>
<dbReference type="AlphaFoldDB" id="A0A1N7EYQ6"/>
<keyword evidence="1" id="KW-0813">Transport</keyword>
<sequence>MSTEPILKTENVRKDFGSIVAVDGVSVEFYDDEIVGIIGPNGAGKTTFTNLISGALPLTDGTIVFDGEDISSLQKYKRVRRGLVRSFQIPQIYDEMTVFENMQASVLSRKQENNRLFMPTNRDSASVSETERLLELFNLEAHADDHTEHLPHGVRKVLDVAMSFALEPEIMILDEPTSGVGSREKNAVMETITEAAVEQHIGLIFIEHDMELIRDYSDRIIALHEGRVLADDDVAAVMESEEVNQFILEGGV</sequence>
<evidence type="ECO:0000256" key="1">
    <source>
        <dbReference type="ARBA" id="ARBA00022448"/>
    </source>
</evidence>
<evidence type="ECO:0000313" key="5">
    <source>
        <dbReference type="EMBL" id="SIR93219.1"/>
    </source>
</evidence>
<dbReference type="OrthoDB" id="44250at2157"/>
<dbReference type="GO" id="GO:0005886">
    <property type="term" value="C:plasma membrane"/>
    <property type="evidence" value="ECO:0007669"/>
    <property type="project" value="TreeGrafter"/>
</dbReference>
<accession>A0A1N7EYQ6</accession>